<accession>A0A2I1GSC3</accession>
<dbReference type="GO" id="GO:0005576">
    <property type="term" value="C:extracellular region"/>
    <property type="evidence" value="ECO:0007669"/>
    <property type="project" value="UniProtKB-SubCell"/>
</dbReference>
<dbReference type="Pfam" id="PF20147">
    <property type="entry name" value="Crinkler"/>
    <property type="match status" value="1"/>
</dbReference>
<dbReference type="InterPro" id="IPR045379">
    <property type="entry name" value="Crinkler_N"/>
</dbReference>
<proteinExistence type="predicted"/>
<name>A0A2I1GSC3_9GLOM</name>
<evidence type="ECO:0000259" key="4">
    <source>
        <dbReference type="Pfam" id="PF20147"/>
    </source>
</evidence>
<sequence>MAELCCEIIQNIFTEFDLKELSCNRNMELVKKLNDKQEKEQMESLSLDKTKKTRKHTAIAFPVRVDKTSLLGELKKAIKAENSQTFANVDAKDIKLWKVEIPDNHDDQLSNLTLQDQPELLATREI</sequence>
<reference evidence="5 6" key="1">
    <citation type="submission" date="2015-10" db="EMBL/GenBank/DDBJ databases">
        <title>Genome analyses suggest a sexual origin of heterokaryosis in a supposedly ancient asexual fungus.</title>
        <authorList>
            <person name="Ropars J."/>
            <person name="Sedzielewska K."/>
            <person name="Noel J."/>
            <person name="Charron P."/>
            <person name="Farinelli L."/>
            <person name="Marton T."/>
            <person name="Kruger M."/>
            <person name="Pelin A."/>
            <person name="Brachmann A."/>
            <person name="Corradi N."/>
        </authorList>
    </citation>
    <scope>NUCLEOTIDE SEQUENCE [LARGE SCALE GENOMIC DNA]</scope>
    <source>
        <strain evidence="5 6">A4</strain>
    </source>
</reference>
<feature type="domain" description="Crinkler effector protein N-terminal" evidence="4">
    <location>
        <begin position="60"/>
        <end position="121"/>
    </location>
</feature>
<keyword evidence="6" id="KW-1185">Reference proteome</keyword>
<evidence type="ECO:0000256" key="2">
    <source>
        <dbReference type="ARBA" id="ARBA00004613"/>
    </source>
</evidence>
<dbReference type="GO" id="GO:0043657">
    <property type="term" value="C:host cell"/>
    <property type="evidence" value="ECO:0007669"/>
    <property type="project" value="UniProtKB-SubCell"/>
</dbReference>
<evidence type="ECO:0000313" key="6">
    <source>
        <dbReference type="Proteomes" id="UP000234323"/>
    </source>
</evidence>
<evidence type="ECO:0000256" key="3">
    <source>
        <dbReference type="ARBA" id="ARBA00022525"/>
    </source>
</evidence>
<dbReference type="Proteomes" id="UP000234323">
    <property type="component" value="Unassembled WGS sequence"/>
</dbReference>
<evidence type="ECO:0000256" key="1">
    <source>
        <dbReference type="ARBA" id="ARBA00004340"/>
    </source>
</evidence>
<gene>
    <name evidence="5" type="ORF">RhiirA4_527799</name>
</gene>
<protein>
    <recommendedName>
        <fullName evidence="4">Crinkler effector protein N-terminal domain-containing protein</fullName>
    </recommendedName>
</protein>
<comment type="caution">
    <text evidence="5">The sequence shown here is derived from an EMBL/GenBank/DDBJ whole genome shotgun (WGS) entry which is preliminary data.</text>
</comment>
<keyword evidence="3" id="KW-0964">Secreted</keyword>
<dbReference type="VEuPathDB" id="FungiDB:FUN_009302"/>
<organism evidence="5 6">
    <name type="scientific">Rhizophagus irregularis</name>
    <dbReference type="NCBI Taxonomy" id="588596"/>
    <lineage>
        <taxon>Eukaryota</taxon>
        <taxon>Fungi</taxon>
        <taxon>Fungi incertae sedis</taxon>
        <taxon>Mucoromycota</taxon>
        <taxon>Glomeromycotina</taxon>
        <taxon>Glomeromycetes</taxon>
        <taxon>Glomerales</taxon>
        <taxon>Glomeraceae</taxon>
        <taxon>Rhizophagus</taxon>
    </lineage>
</organism>
<comment type="subcellular location">
    <subcellularLocation>
        <location evidence="1">Host cell</location>
    </subcellularLocation>
    <subcellularLocation>
        <location evidence="2">Secreted</location>
    </subcellularLocation>
</comment>
<evidence type="ECO:0000313" key="5">
    <source>
        <dbReference type="EMBL" id="PKY49454.1"/>
    </source>
</evidence>
<dbReference type="AlphaFoldDB" id="A0A2I1GSC3"/>
<dbReference type="EMBL" id="LLXI01000745">
    <property type="protein sequence ID" value="PKY49454.1"/>
    <property type="molecule type" value="Genomic_DNA"/>
</dbReference>